<evidence type="ECO:0000313" key="3">
    <source>
        <dbReference type="Proteomes" id="UP000218209"/>
    </source>
</evidence>
<organism evidence="2 3">
    <name type="scientific">Porphyra umbilicalis</name>
    <name type="common">Purple laver</name>
    <name type="synonym">Red alga</name>
    <dbReference type="NCBI Taxonomy" id="2786"/>
    <lineage>
        <taxon>Eukaryota</taxon>
        <taxon>Rhodophyta</taxon>
        <taxon>Bangiophyceae</taxon>
        <taxon>Bangiales</taxon>
        <taxon>Bangiaceae</taxon>
        <taxon>Porphyra</taxon>
    </lineage>
</organism>
<proteinExistence type="predicted"/>
<dbReference type="Proteomes" id="UP000218209">
    <property type="component" value="Unassembled WGS sequence"/>
</dbReference>
<keyword evidence="3" id="KW-1185">Reference proteome</keyword>
<evidence type="ECO:0000313" key="2">
    <source>
        <dbReference type="EMBL" id="OSX75804.1"/>
    </source>
</evidence>
<reference evidence="2 3" key="1">
    <citation type="submission" date="2017-03" db="EMBL/GenBank/DDBJ databases">
        <title>WGS assembly of Porphyra umbilicalis.</title>
        <authorList>
            <person name="Brawley S.H."/>
            <person name="Blouin N.A."/>
            <person name="Ficko-Blean E."/>
            <person name="Wheeler G.L."/>
            <person name="Lohr M."/>
            <person name="Goodson H.V."/>
            <person name="Jenkins J.W."/>
            <person name="Blaby-Haas C.E."/>
            <person name="Helliwell K.E."/>
            <person name="Chan C."/>
            <person name="Marriage T."/>
            <person name="Bhattacharya D."/>
            <person name="Klein A.S."/>
            <person name="Badis Y."/>
            <person name="Brodie J."/>
            <person name="Cao Y."/>
            <person name="Collen J."/>
            <person name="Dittami S.M."/>
            <person name="Gachon C.M."/>
            <person name="Green B.R."/>
            <person name="Karpowicz S."/>
            <person name="Kim J.W."/>
            <person name="Kudahl U."/>
            <person name="Lin S."/>
            <person name="Michel G."/>
            <person name="Mittag M."/>
            <person name="Olson B.J."/>
            <person name="Pangilinan J."/>
            <person name="Peng Y."/>
            <person name="Qiu H."/>
            <person name="Shu S."/>
            <person name="Singer J.T."/>
            <person name="Smith A.G."/>
            <person name="Sprecher B.N."/>
            <person name="Wagner V."/>
            <person name="Wang W."/>
            <person name="Wang Z.-Y."/>
            <person name="Yan J."/>
            <person name="Yarish C."/>
            <person name="Zoeuner-Riek S."/>
            <person name="Zhuang Y."/>
            <person name="Zou Y."/>
            <person name="Lindquist E.A."/>
            <person name="Grimwood J."/>
            <person name="Barry K."/>
            <person name="Rokhsar D.S."/>
            <person name="Schmutz J."/>
            <person name="Stiller J.W."/>
            <person name="Grossman A.R."/>
            <person name="Prochnik S.E."/>
        </authorList>
    </citation>
    <scope>NUCLEOTIDE SEQUENCE [LARGE SCALE GENOMIC DNA]</scope>
    <source>
        <strain evidence="2">4086291</strain>
    </source>
</reference>
<sequence length="280" mass="29742">MVRSRRSGQRRRGEPAPVAAEPLPRPSAPPGILVPEDHLLADSPPPSFPLACSAEQRASALALFEETEEEVILASGVAPSTDGDMDERSHGGTRPSGDANASPPPVLNEAAGPVGGAASVRSDDPRRPCRCWEAASVPNWAAVPKADDLDGLVGSASDGYVVLEAALPLPAVVPLLSMTRRQKNLKMRLFFNGYPVDRCNTHPGGRRMEDARLMFVYKPPRSSRTELLDEVGAWQAVGELSAVLAERLTVASGILFPAPADIAHLRTTGRCDVQPAHTDA</sequence>
<feature type="region of interest" description="Disordered" evidence="1">
    <location>
        <begin position="76"/>
        <end position="126"/>
    </location>
</feature>
<gene>
    <name evidence="2" type="ORF">BU14_0219s0004</name>
</gene>
<evidence type="ECO:0000256" key="1">
    <source>
        <dbReference type="SAM" id="MobiDB-lite"/>
    </source>
</evidence>
<dbReference type="AlphaFoldDB" id="A0A1X6P4P2"/>
<protein>
    <submittedName>
        <fullName evidence="2">Uncharacterized protein</fullName>
    </submittedName>
</protein>
<name>A0A1X6P4P2_PORUM</name>
<feature type="compositionally biased region" description="Basic residues" evidence="1">
    <location>
        <begin position="1"/>
        <end position="10"/>
    </location>
</feature>
<dbReference type="EMBL" id="KV918889">
    <property type="protein sequence ID" value="OSX75804.1"/>
    <property type="molecule type" value="Genomic_DNA"/>
</dbReference>
<accession>A0A1X6P4P2</accession>
<feature type="region of interest" description="Disordered" evidence="1">
    <location>
        <begin position="1"/>
        <end position="47"/>
    </location>
</feature>